<feature type="chain" id="PRO_5031132455" evidence="12">
    <location>
        <begin position="27"/>
        <end position="662"/>
    </location>
</feature>
<dbReference type="GO" id="GO:0015344">
    <property type="term" value="F:siderophore uptake transmembrane transporter activity"/>
    <property type="evidence" value="ECO:0007669"/>
    <property type="project" value="TreeGrafter"/>
</dbReference>
<accession>A0A7X6IA81</accession>
<comment type="subcellular location">
    <subcellularLocation>
        <location evidence="1 10">Cell outer membrane</location>
        <topology evidence="1 10">Multi-pass membrane protein</topology>
    </subcellularLocation>
</comment>
<dbReference type="Pfam" id="PF07715">
    <property type="entry name" value="Plug"/>
    <property type="match status" value="1"/>
</dbReference>
<dbReference type="InterPro" id="IPR036942">
    <property type="entry name" value="Beta-barrel_TonB_sf"/>
</dbReference>
<evidence type="ECO:0000256" key="9">
    <source>
        <dbReference type="ARBA" id="ARBA00023237"/>
    </source>
</evidence>
<evidence type="ECO:0000259" key="13">
    <source>
        <dbReference type="Pfam" id="PF00593"/>
    </source>
</evidence>
<dbReference type="InterPro" id="IPR000531">
    <property type="entry name" value="Beta-barrel_TonB"/>
</dbReference>
<keyword evidence="2 10" id="KW-0813">Transport</keyword>
<gene>
    <name evidence="15" type="ORF">MNODULE_05185</name>
</gene>
<feature type="domain" description="TonB-dependent receptor-like beta-barrel" evidence="13">
    <location>
        <begin position="294"/>
        <end position="634"/>
    </location>
</feature>
<protein>
    <submittedName>
        <fullName evidence="15">TonB-dependent receptor</fullName>
    </submittedName>
</protein>
<evidence type="ECO:0000256" key="11">
    <source>
        <dbReference type="RuleBase" id="RU003357"/>
    </source>
</evidence>
<evidence type="ECO:0000256" key="4">
    <source>
        <dbReference type="ARBA" id="ARBA00022692"/>
    </source>
</evidence>
<evidence type="ECO:0000313" key="16">
    <source>
        <dbReference type="Proteomes" id="UP000534783"/>
    </source>
</evidence>
<evidence type="ECO:0000256" key="8">
    <source>
        <dbReference type="ARBA" id="ARBA00023170"/>
    </source>
</evidence>
<dbReference type="InterPro" id="IPR039426">
    <property type="entry name" value="TonB-dep_rcpt-like"/>
</dbReference>
<dbReference type="Gene3D" id="2.170.130.10">
    <property type="entry name" value="TonB-dependent receptor, plug domain"/>
    <property type="match status" value="1"/>
</dbReference>
<evidence type="ECO:0000256" key="10">
    <source>
        <dbReference type="PROSITE-ProRule" id="PRU01360"/>
    </source>
</evidence>
<dbReference type="GO" id="GO:0009279">
    <property type="term" value="C:cell outer membrane"/>
    <property type="evidence" value="ECO:0007669"/>
    <property type="project" value="UniProtKB-SubCell"/>
</dbReference>
<comment type="caution">
    <text evidence="15">The sequence shown here is derived from an EMBL/GenBank/DDBJ whole genome shotgun (WGS) entry which is preliminary data.</text>
</comment>
<dbReference type="Pfam" id="PF00593">
    <property type="entry name" value="TonB_dep_Rec_b-barrel"/>
    <property type="match status" value="1"/>
</dbReference>
<feature type="signal peptide" evidence="12">
    <location>
        <begin position="1"/>
        <end position="26"/>
    </location>
</feature>
<proteinExistence type="inferred from homology"/>
<evidence type="ECO:0000259" key="14">
    <source>
        <dbReference type="Pfam" id="PF07715"/>
    </source>
</evidence>
<dbReference type="PROSITE" id="PS52016">
    <property type="entry name" value="TONB_DEPENDENT_REC_3"/>
    <property type="match status" value="1"/>
</dbReference>
<keyword evidence="9 10" id="KW-0998">Cell outer membrane</keyword>
<keyword evidence="8 15" id="KW-0675">Receptor</keyword>
<evidence type="ECO:0000256" key="2">
    <source>
        <dbReference type="ARBA" id="ARBA00022448"/>
    </source>
</evidence>
<keyword evidence="5 12" id="KW-0732">Signal</keyword>
<dbReference type="Proteomes" id="UP000534783">
    <property type="component" value="Unassembled WGS sequence"/>
</dbReference>
<dbReference type="Gene3D" id="2.40.170.20">
    <property type="entry name" value="TonB-dependent receptor, beta-barrel domain"/>
    <property type="match status" value="1"/>
</dbReference>
<reference evidence="15 16" key="1">
    <citation type="journal article" date="2020" name="Nature">
        <title>Bacterial chemolithoautotrophy via manganese oxidation.</title>
        <authorList>
            <person name="Yu H."/>
            <person name="Leadbetter J.R."/>
        </authorList>
    </citation>
    <scope>NUCLEOTIDE SEQUENCE [LARGE SCALE GENOMIC DNA]</scope>
    <source>
        <strain evidence="15 16">Mn-1</strain>
    </source>
</reference>
<keyword evidence="3 10" id="KW-1134">Transmembrane beta strand</keyword>
<dbReference type="SUPFAM" id="SSF56935">
    <property type="entry name" value="Porins"/>
    <property type="match status" value="1"/>
</dbReference>
<dbReference type="GO" id="GO:0044718">
    <property type="term" value="P:siderophore transmembrane transport"/>
    <property type="evidence" value="ECO:0007669"/>
    <property type="project" value="TreeGrafter"/>
</dbReference>
<dbReference type="PANTHER" id="PTHR30069">
    <property type="entry name" value="TONB-DEPENDENT OUTER MEMBRANE RECEPTOR"/>
    <property type="match status" value="1"/>
</dbReference>
<name>A0A7X6IA81_9BACT</name>
<evidence type="ECO:0000256" key="7">
    <source>
        <dbReference type="ARBA" id="ARBA00023136"/>
    </source>
</evidence>
<sequence length="662" mass="74433">MIAMLRYQRRLLFVSMILLCSVQASVWGEEIESKMLSKAEEVKDEDGTWESELKTTGFYNELALLASENRVFTASKRVEAIRTAPTAVSVVSSDHLRPLSARYLPQVLRLFPGIDVLQITRTEFTVGIRGFANRGNFRPRDVLVLVDGRTVYDDFSGSVEWETLDIFPQDVGKIEVLRGAASAIHGANAARSVINIITRPPEALPPFESNTSFAGREGFRQRIAAGSSEGLYKWKVTGGYDQAEIWDRFADISLSDDQGARTWRFNTVVAKELSGGAELRLGGGTNRGELLQTTTSGILLRNDQSTDHLRLEYEHPSYSIRSYWNHRKIDSNDPETGEFVSTRTQNLYDLEAVHRVIRFGRSSFSWGGTVRFTEVKADSIGGEEGQVTAGLFLDEQYNVTDRLLLRLAGRLDYHEEAGYQFSPRAGLSYQIHPKHMLKAAVNVGYRNPTLADNFLDLAILEGPDATVFIKGNRDLKPEESIWYEAGYLGRFVPGLTLGLDLFYVVTDRFIRAAFVPPDTLTFVNSNDKVEGGGGELWGQYELTSSLRLIANYGYRKFRENGVENRATAPNQVNAGLLYSDRLTGALTVHYRDRAEWPFPSGPDFSPVQEAYYTLNLFLGYQFTKSLGGQIEAYNFTNRKHRELPALGEEIPMELIFTINYRV</sequence>
<dbReference type="PANTHER" id="PTHR30069:SF29">
    <property type="entry name" value="HEMOGLOBIN AND HEMOGLOBIN-HAPTOGLOBIN-BINDING PROTEIN 1-RELATED"/>
    <property type="match status" value="1"/>
</dbReference>
<dbReference type="AlphaFoldDB" id="A0A7X6IA81"/>
<comment type="similarity">
    <text evidence="10 11">Belongs to the TonB-dependent receptor family.</text>
</comment>
<keyword evidence="4 10" id="KW-0812">Transmembrane</keyword>
<evidence type="ECO:0000256" key="12">
    <source>
        <dbReference type="SAM" id="SignalP"/>
    </source>
</evidence>
<dbReference type="InterPro" id="IPR037066">
    <property type="entry name" value="Plug_dom_sf"/>
</dbReference>
<evidence type="ECO:0000313" key="15">
    <source>
        <dbReference type="EMBL" id="NKE70135.1"/>
    </source>
</evidence>
<keyword evidence="16" id="KW-1185">Reference proteome</keyword>
<evidence type="ECO:0000256" key="1">
    <source>
        <dbReference type="ARBA" id="ARBA00004571"/>
    </source>
</evidence>
<dbReference type="EMBL" id="VTOW01000001">
    <property type="protein sequence ID" value="NKE70135.1"/>
    <property type="molecule type" value="Genomic_DNA"/>
</dbReference>
<keyword evidence="6 11" id="KW-0798">TonB box</keyword>
<feature type="domain" description="TonB-dependent receptor plug" evidence="14">
    <location>
        <begin position="81"/>
        <end position="190"/>
    </location>
</feature>
<dbReference type="InterPro" id="IPR012910">
    <property type="entry name" value="Plug_dom"/>
</dbReference>
<organism evidence="15 16">
    <name type="scientific">Candidatus Manganitrophus noduliformans</name>
    <dbReference type="NCBI Taxonomy" id="2606439"/>
    <lineage>
        <taxon>Bacteria</taxon>
        <taxon>Pseudomonadati</taxon>
        <taxon>Nitrospirota</taxon>
        <taxon>Nitrospiria</taxon>
        <taxon>Candidatus Troglogloeales</taxon>
        <taxon>Candidatus Manganitrophaceae</taxon>
        <taxon>Candidatus Manganitrophus</taxon>
    </lineage>
</organism>
<evidence type="ECO:0000256" key="3">
    <source>
        <dbReference type="ARBA" id="ARBA00022452"/>
    </source>
</evidence>
<evidence type="ECO:0000256" key="6">
    <source>
        <dbReference type="ARBA" id="ARBA00023077"/>
    </source>
</evidence>
<evidence type="ECO:0000256" key="5">
    <source>
        <dbReference type="ARBA" id="ARBA00022729"/>
    </source>
</evidence>
<keyword evidence="7 10" id="KW-0472">Membrane</keyword>